<keyword evidence="3" id="KW-1185">Reference proteome</keyword>
<dbReference type="Proteomes" id="UP000822688">
    <property type="component" value="Chromosome 8"/>
</dbReference>
<evidence type="ECO:0000313" key="2">
    <source>
        <dbReference type="EMBL" id="KAG0564365.1"/>
    </source>
</evidence>
<comment type="caution">
    <text evidence="2">The sequence shown here is derived from an EMBL/GenBank/DDBJ whole genome shotgun (WGS) entry which is preliminary data.</text>
</comment>
<evidence type="ECO:0000313" key="3">
    <source>
        <dbReference type="Proteomes" id="UP000822688"/>
    </source>
</evidence>
<feature type="compositionally biased region" description="Basic and acidic residues" evidence="1">
    <location>
        <begin position="70"/>
        <end position="81"/>
    </location>
</feature>
<name>A0A8T0H0W5_CERPU</name>
<dbReference type="EMBL" id="CM026429">
    <property type="protein sequence ID" value="KAG0564365.1"/>
    <property type="molecule type" value="Genomic_DNA"/>
</dbReference>
<feature type="compositionally biased region" description="Polar residues" evidence="1">
    <location>
        <begin position="22"/>
        <end position="35"/>
    </location>
</feature>
<feature type="non-terminal residue" evidence="2">
    <location>
        <position position="1"/>
    </location>
</feature>
<organism evidence="2 3">
    <name type="scientific">Ceratodon purpureus</name>
    <name type="common">Fire moss</name>
    <name type="synonym">Dicranum purpureum</name>
    <dbReference type="NCBI Taxonomy" id="3225"/>
    <lineage>
        <taxon>Eukaryota</taxon>
        <taxon>Viridiplantae</taxon>
        <taxon>Streptophyta</taxon>
        <taxon>Embryophyta</taxon>
        <taxon>Bryophyta</taxon>
        <taxon>Bryophytina</taxon>
        <taxon>Bryopsida</taxon>
        <taxon>Dicranidae</taxon>
        <taxon>Pseudoditrichales</taxon>
        <taxon>Ditrichaceae</taxon>
        <taxon>Ceratodon</taxon>
    </lineage>
</organism>
<evidence type="ECO:0000256" key="1">
    <source>
        <dbReference type="SAM" id="MobiDB-lite"/>
    </source>
</evidence>
<feature type="region of interest" description="Disordered" evidence="1">
    <location>
        <begin position="52"/>
        <end position="90"/>
    </location>
</feature>
<dbReference type="AlphaFoldDB" id="A0A8T0H0W5"/>
<protein>
    <submittedName>
        <fullName evidence="2">Uncharacterized protein</fullName>
    </submittedName>
</protein>
<proteinExistence type="predicted"/>
<reference evidence="2" key="1">
    <citation type="submission" date="2020-06" db="EMBL/GenBank/DDBJ databases">
        <title>WGS assembly of Ceratodon purpureus strain R40.</title>
        <authorList>
            <person name="Carey S.B."/>
            <person name="Jenkins J."/>
            <person name="Shu S."/>
            <person name="Lovell J.T."/>
            <person name="Sreedasyam A."/>
            <person name="Maumus F."/>
            <person name="Tiley G.P."/>
            <person name="Fernandez-Pozo N."/>
            <person name="Barry K."/>
            <person name="Chen C."/>
            <person name="Wang M."/>
            <person name="Lipzen A."/>
            <person name="Daum C."/>
            <person name="Saski C.A."/>
            <person name="Payton A.C."/>
            <person name="Mcbreen J.C."/>
            <person name="Conrad R.E."/>
            <person name="Kollar L.M."/>
            <person name="Olsson S."/>
            <person name="Huttunen S."/>
            <person name="Landis J.B."/>
            <person name="Wickett N.J."/>
            <person name="Johnson M.G."/>
            <person name="Rensing S.A."/>
            <person name="Grimwood J."/>
            <person name="Schmutz J."/>
            <person name="Mcdaniel S.F."/>
        </authorList>
    </citation>
    <scope>NUCLEOTIDE SEQUENCE</scope>
    <source>
        <strain evidence="2">R40</strain>
    </source>
</reference>
<sequence length="124" mass="13510">ERGGDGGARGARLQGSPKHKTPTFTHSTELTPATHPTQLTQVTHLTEAEQQQQASIRCCNEGSGPGANLVREEQSPDRQTDRQTGMQTDREQCKALSLSLSLFLTEQQEMEDDLLCKFNLGSGA</sequence>
<accession>A0A8T0H0W5</accession>
<gene>
    <name evidence="2" type="ORF">KC19_8G104800</name>
</gene>
<feature type="region of interest" description="Disordered" evidence="1">
    <location>
        <begin position="1"/>
        <end position="35"/>
    </location>
</feature>